<comment type="caution">
    <text evidence="1">The sequence shown here is derived from an EMBL/GenBank/DDBJ whole genome shotgun (WGS) entry which is preliminary data.</text>
</comment>
<dbReference type="Proteomes" id="UP000298493">
    <property type="component" value="Unassembled WGS sequence"/>
</dbReference>
<organism evidence="1 2">
    <name type="scientific">Venturia nashicola</name>
    <dbReference type="NCBI Taxonomy" id="86259"/>
    <lineage>
        <taxon>Eukaryota</taxon>
        <taxon>Fungi</taxon>
        <taxon>Dikarya</taxon>
        <taxon>Ascomycota</taxon>
        <taxon>Pezizomycotina</taxon>
        <taxon>Dothideomycetes</taxon>
        <taxon>Pleosporomycetidae</taxon>
        <taxon>Venturiales</taxon>
        <taxon>Venturiaceae</taxon>
        <taxon>Venturia</taxon>
    </lineage>
</organism>
<evidence type="ECO:0000313" key="1">
    <source>
        <dbReference type="EMBL" id="TID18404.1"/>
    </source>
</evidence>
<proteinExistence type="predicted"/>
<sequence length="315" mass="34102">MVSAPAVQLGQVHRYSKKLVAFEHSTSSGQPSKHILLWIGGLGDGLHTVSYPARLAQQLPSNWSLAQVIIRSSYSGWGSGSLERDAKDLAQCVNYFRKNKPDGGKIVCMGHSTGCQDLMEYLTGKGCAERPVIDGAILQAPVSDREALKEDMEAESINIILSTSRDWIDAGRGNDVLPGSVDDKYFGKASTITAYRWHSILSPGGDDDYFSSDLSDEKLQATFGIIKRESPLLILYSGADENAPPGVDLKALTQKWMGFVTRGGGFADAEFGGVLSDASHNLDTDDDYVLEDLCKRVGGFLSKVETGFSESNAHM</sequence>
<dbReference type="Pfam" id="PF08538">
    <property type="entry name" value="DUF1749"/>
    <property type="match status" value="1"/>
</dbReference>
<evidence type="ECO:0000313" key="2">
    <source>
        <dbReference type="Proteomes" id="UP000298493"/>
    </source>
</evidence>
<dbReference type="SUPFAM" id="SSF53474">
    <property type="entry name" value="alpha/beta-Hydrolases"/>
    <property type="match status" value="1"/>
</dbReference>
<name>A0A4Z1P8E2_9PEZI</name>
<dbReference type="PANTHER" id="PTHR31591:SF1">
    <property type="entry name" value="UPF0613 PROTEIN PB24D3.06C"/>
    <property type="match status" value="1"/>
</dbReference>
<dbReference type="OrthoDB" id="10034502at2759"/>
<dbReference type="Gene3D" id="3.40.50.1820">
    <property type="entry name" value="alpha/beta hydrolase"/>
    <property type="match status" value="1"/>
</dbReference>
<reference evidence="1 2" key="1">
    <citation type="submission" date="2019-04" db="EMBL/GenBank/DDBJ databases">
        <title>High contiguity whole genome sequence and gene annotation resource for two Venturia nashicola isolates.</title>
        <authorList>
            <person name="Prokchorchik M."/>
            <person name="Won K."/>
            <person name="Lee Y."/>
            <person name="Choi E.D."/>
            <person name="Segonzac C."/>
            <person name="Sohn K.H."/>
        </authorList>
    </citation>
    <scope>NUCLEOTIDE SEQUENCE [LARGE SCALE GENOMIC DNA]</scope>
    <source>
        <strain evidence="1 2">PRI2</strain>
    </source>
</reference>
<dbReference type="AlphaFoldDB" id="A0A4Z1P8E2"/>
<keyword evidence="2" id="KW-1185">Reference proteome</keyword>
<dbReference type="PANTHER" id="PTHR31591">
    <property type="entry name" value="UPF0613 PROTEIN PB24D3.06C"/>
    <property type="match status" value="1"/>
</dbReference>
<dbReference type="InterPro" id="IPR013744">
    <property type="entry name" value="SidJ"/>
</dbReference>
<dbReference type="InterPro" id="IPR029058">
    <property type="entry name" value="AB_hydrolase_fold"/>
</dbReference>
<protein>
    <submittedName>
        <fullName evidence="1">Siderophore biosynthesis lipase/esteras-like protein</fullName>
    </submittedName>
</protein>
<dbReference type="EMBL" id="SNSC02000014">
    <property type="protein sequence ID" value="TID18404.1"/>
    <property type="molecule type" value="Genomic_DNA"/>
</dbReference>
<gene>
    <name evidence="1" type="ORF">E6O75_ATG06480</name>
</gene>
<accession>A0A4Z1P8E2</accession>